<evidence type="ECO:0000256" key="2">
    <source>
        <dbReference type="SAM" id="Phobius"/>
    </source>
</evidence>
<proteinExistence type="predicted"/>
<feature type="transmembrane region" description="Helical" evidence="2">
    <location>
        <begin position="20"/>
        <end position="40"/>
    </location>
</feature>
<feature type="transmembrane region" description="Helical" evidence="2">
    <location>
        <begin position="52"/>
        <end position="77"/>
    </location>
</feature>
<evidence type="ECO:0000313" key="4">
    <source>
        <dbReference type="Proteomes" id="UP000007756"/>
    </source>
</evidence>
<keyword evidence="2" id="KW-1133">Transmembrane helix</keyword>
<feature type="compositionally biased region" description="Basic residues" evidence="1">
    <location>
        <begin position="333"/>
        <end position="345"/>
    </location>
</feature>
<gene>
    <name evidence="3" type="ordered locus">MPNE_0780</name>
</gene>
<dbReference type="KEGG" id="mpj:MPNE_0780"/>
<dbReference type="GeneID" id="66608642"/>
<evidence type="ECO:0000256" key="1">
    <source>
        <dbReference type="SAM" id="MobiDB-lite"/>
    </source>
</evidence>
<dbReference type="RefSeq" id="WP_010875027.1">
    <property type="nucleotide sequence ID" value="NZ_CP010546.1"/>
</dbReference>
<keyword evidence="2" id="KW-0812">Transmembrane</keyword>
<evidence type="ECO:0000313" key="3">
    <source>
        <dbReference type="EMBL" id="ADK86870.1"/>
    </source>
</evidence>
<feature type="region of interest" description="Disordered" evidence="1">
    <location>
        <begin position="326"/>
        <end position="345"/>
    </location>
</feature>
<sequence length="345" mass="39203">MPELTRFQKFFLTPEKFNKFTRVVGFCGVFALIALSLGIYSYVGQGSIVPKVAALFLIALGGFTLLLSFVINFVALYKRSQLIHLVNRQDRTDLWLQKMANNKQFEQFELFEKGPISADILPTFYPATIYNFELVPKQFKVQYKNGQTLNFAKLSAIKRSTSKNEKVACLVAIIDAVSDQHWFLTKSDFPLINTGFYESLTESNRQNNVLLYTEKDASFNFNQLDKEMIKQVLFNPVNVYANFNVYNNTTHTYLMMSVPITFMDTSLRMEEAVGDLELNITRQAGYDAATLDSFHKVVELLKTKLIGDFNNAETTSATETTVVAEVTEPTTNSKRKPVKAKKAKK</sequence>
<keyword evidence="2" id="KW-0472">Membrane</keyword>
<dbReference type="HOGENOM" id="CLU_831109_0_0_14"/>
<dbReference type="STRING" id="722438.F539_03760"/>
<dbReference type="AlphaFoldDB" id="A0A0H3DM75"/>
<dbReference type="eggNOG" id="ENOG5030N7H">
    <property type="taxonomic scope" value="Bacteria"/>
</dbReference>
<evidence type="ECO:0008006" key="5">
    <source>
        <dbReference type="Google" id="ProtNLM"/>
    </source>
</evidence>
<reference evidence="3 4" key="1">
    <citation type="journal article" date="2010" name="Appl. Environ. Microbiol.">
        <title>Targeted chromosomal knockouts in Mycoplasma pneumoniae.</title>
        <authorList>
            <person name="Krishnakumar R."/>
            <person name="Assad-Garcia N."/>
            <person name="Benders G.A."/>
            <person name="Phan Q."/>
            <person name="Montague M.G."/>
            <person name="Glass J.I."/>
        </authorList>
    </citation>
    <scope>NUCLEOTIDE SEQUENCE [LARGE SCALE GENOMIC DNA]</scope>
    <source>
        <strain evidence="4">ATCC 15531 / DSM 22911 / NBRC 14401 / NCTC 10119 / FH</strain>
    </source>
</reference>
<name>A0A0H3DM75_MYCPB</name>
<dbReference type="PATRIC" id="fig|722438.3.peg.759"/>
<protein>
    <recommendedName>
        <fullName evidence="5">DUF3137 domain-containing protein</fullName>
    </recommendedName>
</protein>
<dbReference type="Proteomes" id="UP000007756">
    <property type="component" value="Chromosome"/>
</dbReference>
<organism evidence="3 4">
    <name type="scientific">Mycoplasmoides pneumoniae (strain ATCC 15531 / DSM 23978 / CIP 103766 / NBRC 14401 / NCTC 10119 / FH)</name>
    <name type="common">Mycoplasma pneumoniae</name>
    <dbReference type="NCBI Taxonomy" id="722438"/>
    <lineage>
        <taxon>Bacteria</taxon>
        <taxon>Bacillati</taxon>
        <taxon>Mycoplasmatota</taxon>
        <taxon>Mycoplasmoidales</taxon>
        <taxon>Mycoplasmoidaceae</taxon>
        <taxon>Mycoplasmoides</taxon>
    </lineage>
</organism>
<dbReference type="PaxDb" id="722438-MPNE_0780"/>
<dbReference type="EMBL" id="CP002077">
    <property type="protein sequence ID" value="ADK86870.1"/>
    <property type="molecule type" value="Genomic_DNA"/>
</dbReference>
<accession>A0A0H3DM75</accession>